<proteinExistence type="predicted"/>
<feature type="transmembrane region" description="Helical" evidence="1">
    <location>
        <begin position="20"/>
        <end position="42"/>
    </location>
</feature>
<evidence type="ECO:0000313" key="3">
    <source>
        <dbReference type="Proteomes" id="UP001596548"/>
    </source>
</evidence>
<gene>
    <name evidence="2" type="ORF">ACFQS1_23140</name>
</gene>
<feature type="transmembrane region" description="Helical" evidence="1">
    <location>
        <begin position="81"/>
        <end position="110"/>
    </location>
</feature>
<feature type="transmembrane region" description="Helical" evidence="1">
    <location>
        <begin position="49"/>
        <end position="69"/>
    </location>
</feature>
<dbReference type="Proteomes" id="UP001596548">
    <property type="component" value="Unassembled WGS sequence"/>
</dbReference>
<protein>
    <submittedName>
        <fullName evidence="2">Uncharacterized protein</fullName>
    </submittedName>
</protein>
<sequence>MGLLPALVWGVLVAFWRPRGPVFPIEAVAILLGSIAVGAFAGRYTRSRWAILLTPLLFLVAAEVTRVGFAGPTVDYPRPTALGILALIVGRGFQALLTLLPMGVAAAYGAGSTRHSRSPWRWVGRFVTGVLAVVVVATGVVVAVPGRAAPIDGAFPSLRTRGSSVS</sequence>
<name>A0ABW2HUS5_9ACTN</name>
<keyword evidence="1" id="KW-0812">Transmembrane</keyword>
<dbReference type="RefSeq" id="WP_378971813.1">
    <property type="nucleotide sequence ID" value="NZ_JBHTBJ010000018.1"/>
</dbReference>
<feature type="transmembrane region" description="Helical" evidence="1">
    <location>
        <begin position="122"/>
        <end position="144"/>
    </location>
</feature>
<keyword evidence="1" id="KW-1133">Transmembrane helix</keyword>
<organism evidence="2 3">
    <name type="scientific">Paractinoplanes rhizophilus</name>
    <dbReference type="NCBI Taxonomy" id="1416877"/>
    <lineage>
        <taxon>Bacteria</taxon>
        <taxon>Bacillati</taxon>
        <taxon>Actinomycetota</taxon>
        <taxon>Actinomycetes</taxon>
        <taxon>Micromonosporales</taxon>
        <taxon>Micromonosporaceae</taxon>
        <taxon>Paractinoplanes</taxon>
    </lineage>
</organism>
<keyword evidence="1" id="KW-0472">Membrane</keyword>
<dbReference type="EMBL" id="JBHTBJ010000018">
    <property type="protein sequence ID" value="MFC7276897.1"/>
    <property type="molecule type" value="Genomic_DNA"/>
</dbReference>
<comment type="caution">
    <text evidence="2">The sequence shown here is derived from an EMBL/GenBank/DDBJ whole genome shotgun (WGS) entry which is preliminary data.</text>
</comment>
<evidence type="ECO:0000256" key="1">
    <source>
        <dbReference type="SAM" id="Phobius"/>
    </source>
</evidence>
<evidence type="ECO:0000313" key="2">
    <source>
        <dbReference type="EMBL" id="MFC7276897.1"/>
    </source>
</evidence>
<keyword evidence="3" id="KW-1185">Reference proteome</keyword>
<accession>A0ABW2HUS5</accession>
<reference evidence="3" key="1">
    <citation type="journal article" date="2019" name="Int. J. Syst. Evol. Microbiol.">
        <title>The Global Catalogue of Microorganisms (GCM) 10K type strain sequencing project: providing services to taxonomists for standard genome sequencing and annotation.</title>
        <authorList>
            <consortium name="The Broad Institute Genomics Platform"/>
            <consortium name="The Broad Institute Genome Sequencing Center for Infectious Disease"/>
            <person name="Wu L."/>
            <person name="Ma J."/>
        </authorList>
    </citation>
    <scope>NUCLEOTIDE SEQUENCE [LARGE SCALE GENOMIC DNA]</scope>
    <source>
        <strain evidence="3">XZYJT-10</strain>
    </source>
</reference>